<dbReference type="PROSITE" id="PS51892">
    <property type="entry name" value="SUBTILASE"/>
    <property type="match status" value="1"/>
</dbReference>
<sequence>MNVEEPVTPRATTNGSVVDPFKVAVLDPGARRRAGDVLPTAYVRDRMLLRGGAPKELHAELGKALAPLGLNVAAASSRVSLPASARATDARYEDAAAAVAAVLDDHWVDAMAISSADPAHVVDADAAMVAVHDSSPEIASQLWLNHVFLPAGGQFGGIGGQFGGIGGQFGGIGGQFGGIGGQFGGIGGQFGGIGGQFGGIGTPSEFGIPGRGGRMPVHVGLRNPSEHVPEPARRPVVAIVDSGLGRHPWFDRDPNVRVGAQFHGIPIGGPNADLGDGIIDRMTGQLAPLAGHGTFIAGIIRQACPTARLLCIPVFSVFGLADEGFVHQTLTLLLARHIEALTLGRAEGVIDVLSLSMGYYHEQSDDPAAAPALRRLCEAFRDAGVIVVAGAGNDAGTRPFFPAAFGGDAASDPSVLSVGALNPDGTTVSLFSNGGDWVRYHRPGAAVVSTMPISVNAGGGATVESGRRSTIDPDDYASGFGVWSGTSFAAPTLAAEAAQALAEMGSTEATIDLDTQLRRAANARARLGAS</sequence>
<dbReference type="InterPro" id="IPR036852">
    <property type="entry name" value="Peptidase_S8/S53_dom_sf"/>
</dbReference>
<keyword evidence="4 5" id="KW-0720">Serine protease</keyword>
<keyword evidence="3 5" id="KW-0378">Hydrolase</keyword>
<gene>
    <name evidence="7" type="ORF">DFJ65_0279</name>
</gene>
<dbReference type="RefSeq" id="WP_115921470.1">
    <property type="nucleotide sequence ID" value="NZ_QTUA01000001.1"/>
</dbReference>
<accession>A0A3D9UTN4</accession>
<dbReference type="AlphaFoldDB" id="A0A3D9UTN4"/>
<dbReference type="InterPro" id="IPR050131">
    <property type="entry name" value="Peptidase_S8_subtilisin-like"/>
</dbReference>
<keyword evidence="2 5" id="KW-0645">Protease</keyword>
<evidence type="ECO:0000256" key="5">
    <source>
        <dbReference type="PROSITE-ProRule" id="PRU01240"/>
    </source>
</evidence>
<dbReference type="InterPro" id="IPR000209">
    <property type="entry name" value="Peptidase_S8/S53_dom"/>
</dbReference>
<dbReference type="OrthoDB" id="5177045at2"/>
<evidence type="ECO:0000313" key="8">
    <source>
        <dbReference type="Proteomes" id="UP000256253"/>
    </source>
</evidence>
<dbReference type="Gene3D" id="3.40.50.200">
    <property type="entry name" value="Peptidase S8/S53 domain"/>
    <property type="match status" value="1"/>
</dbReference>
<proteinExistence type="inferred from homology"/>
<dbReference type="PANTHER" id="PTHR43806">
    <property type="entry name" value="PEPTIDASE S8"/>
    <property type="match status" value="1"/>
</dbReference>
<dbReference type="CDD" id="cd00306">
    <property type="entry name" value="Peptidases_S8_S53"/>
    <property type="match status" value="1"/>
</dbReference>
<evidence type="ECO:0000259" key="6">
    <source>
        <dbReference type="Pfam" id="PF00082"/>
    </source>
</evidence>
<name>A0A3D9UTN4_9MICO</name>
<evidence type="ECO:0000256" key="3">
    <source>
        <dbReference type="ARBA" id="ARBA00022801"/>
    </source>
</evidence>
<feature type="domain" description="Peptidase S8/S53" evidence="6">
    <location>
        <begin position="235"/>
        <end position="505"/>
    </location>
</feature>
<evidence type="ECO:0000256" key="4">
    <source>
        <dbReference type="ARBA" id="ARBA00022825"/>
    </source>
</evidence>
<comment type="similarity">
    <text evidence="1 5">Belongs to the peptidase S8 family.</text>
</comment>
<dbReference type="Pfam" id="PF00082">
    <property type="entry name" value="Peptidase_S8"/>
    <property type="match status" value="1"/>
</dbReference>
<protein>
    <submittedName>
        <fullName evidence="7">Subtilase family protein</fullName>
    </submittedName>
</protein>
<dbReference type="GO" id="GO:0006508">
    <property type="term" value="P:proteolysis"/>
    <property type="evidence" value="ECO:0007669"/>
    <property type="project" value="UniProtKB-KW"/>
</dbReference>
<dbReference type="PANTHER" id="PTHR43806:SF11">
    <property type="entry name" value="CEREVISIN-RELATED"/>
    <property type="match status" value="1"/>
</dbReference>
<dbReference type="Proteomes" id="UP000256253">
    <property type="component" value="Unassembled WGS sequence"/>
</dbReference>
<evidence type="ECO:0000256" key="2">
    <source>
        <dbReference type="ARBA" id="ARBA00022670"/>
    </source>
</evidence>
<evidence type="ECO:0000313" key="7">
    <source>
        <dbReference type="EMBL" id="REF29344.1"/>
    </source>
</evidence>
<feature type="active site" description="Charge relay system" evidence="5">
    <location>
        <position position="292"/>
    </location>
</feature>
<organism evidence="7 8">
    <name type="scientific">Calidifontibacter indicus</name>
    <dbReference type="NCBI Taxonomy" id="419650"/>
    <lineage>
        <taxon>Bacteria</taxon>
        <taxon>Bacillati</taxon>
        <taxon>Actinomycetota</taxon>
        <taxon>Actinomycetes</taxon>
        <taxon>Micrococcales</taxon>
        <taxon>Dermacoccaceae</taxon>
        <taxon>Calidifontibacter</taxon>
    </lineage>
</organism>
<feature type="active site" description="Charge relay system" evidence="5">
    <location>
        <position position="487"/>
    </location>
</feature>
<dbReference type="GO" id="GO:0004252">
    <property type="term" value="F:serine-type endopeptidase activity"/>
    <property type="evidence" value="ECO:0007669"/>
    <property type="project" value="UniProtKB-UniRule"/>
</dbReference>
<evidence type="ECO:0000256" key="1">
    <source>
        <dbReference type="ARBA" id="ARBA00011073"/>
    </source>
</evidence>
<feature type="active site" description="Charge relay system" evidence="5">
    <location>
        <position position="241"/>
    </location>
</feature>
<reference evidence="7 8" key="1">
    <citation type="submission" date="2018-08" db="EMBL/GenBank/DDBJ databases">
        <title>Sequencing the genomes of 1000 actinobacteria strains.</title>
        <authorList>
            <person name="Klenk H.-P."/>
        </authorList>
    </citation>
    <scope>NUCLEOTIDE SEQUENCE [LARGE SCALE GENOMIC DNA]</scope>
    <source>
        <strain evidence="7 8">DSM 22967</strain>
    </source>
</reference>
<dbReference type="SUPFAM" id="SSF52743">
    <property type="entry name" value="Subtilisin-like"/>
    <property type="match status" value="1"/>
</dbReference>
<keyword evidence="8" id="KW-1185">Reference proteome</keyword>
<comment type="caution">
    <text evidence="7">The sequence shown here is derived from an EMBL/GenBank/DDBJ whole genome shotgun (WGS) entry which is preliminary data.</text>
</comment>
<dbReference type="EMBL" id="QTUA01000001">
    <property type="protein sequence ID" value="REF29344.1"/>
    <property type="molecule type" value="Genomic_DNA"/>
</dbReference>